<proteinExistence type="predicted"/>
<sequence>MWTYYPITIGLPEVEDMLLIRHFRLGDNELEDGDQIRFGGGEEHFPGEGVRNPVCVRAGKTS</sequence>
<dbReference type="EMBL" id="VIEB01000017">
    <property type="protein sequence ID" value="TQE12678.1"/>
    <property type="molecule type" value="Genomic_DNA"/>
</dbReference>
<feature type="region of interest" description="Disordered" evidence="1">
    <location>
        <begin position="39"/>
        <end position="62"/>
    </location>
</feature>
<evidence type="ECO:0000256" key="1">
    <source>
        <dbReference type="SAM" id="MobiDB-lite"/>
    </source>
</evidence>
<organism evidence="2 3">
    <name type="scientific">Malus baccata</name>
    <name type="common">Siberian crab apple</name>
    <name type="synonym">Pyrus baccata</name>
    <dbReference type="NCBI Taxonomy" id="106549"/>
    <lineage>
        <taxon>Eukaryota</taxon>
        <taxon>Viridiplantae</taxon>
        <taxon>Streptophyta</taxon>
        <taxon>Embryophyta</taxon>
        <taxon>Tracheophyta</taxon>
        <taxon>Spermatophyta</taxon>
        <taxon>Magnoliopsida</taxon>
        <taxon>eudicotyledons</taxon>
        <taxon>Gunneridae</taxon>
        <taxon>Pentapetalae</taxon>
        <taxon>rosids</taxon>
        <taxon>fabids</taxon>
        <taxon>Rosales</taxon>
        <taxon>Rosaceae</taxon>
        <taxon>Amygdaloideae</taxon>
        <taxon>Maleae</taxon>
        <taxon>Malus</taxon>
    </lineage>
</organism>
<evidence type="ECO:0000313" key="3">
    <source>
        <dbReference type="Proteomes" id="UP000315295"/>
    </source>
</evidence>
<dbReference type="Proteomes" id="UP000315295">
    <property type="component" value="Unassembled WGS sequence"/>
</dbReference>
<reference evidence="2 3" key="1">
    <citation type="journal article" date="2019" name="G3 (Bethesda)">
        <title>Sequencing of a Wild Apple (Malus baccata) Genome Unravels the Differences Between Cultivated and Wild Apple Species Regarding Disease Resistance and Cold Tolerance.</title>
        <authorList>
            <person name="Chen X."/>
        </authorList>
    </citation>
    <scope>NUCLEOTIDE SEQUENCE [LARGE SCALE GENOMIC DNA]</scope>
    <source>
        <strain evidence="3">cv. Shandingzi</strain>
        <tissue evidence="2">Leaves</tissue>
    </source>
</reference>
<dbReference type="AlphaFoldDB" id="A0A540NNR2"/>
<accession>A0A540NNR2</accession>
<name>A0A540NNR2_MALBA</name>
<protein>
    <submittedName>
        <fullName evidence="2">Uncharacterized protein</fullName>
    </submittedName>
</protein>
<evidence type="ECO:0000313" key="2">
    <source>
        <dbReference type="EMBL" id="TQE12678.1"/>
    </source>
</evidence>
<gene>
    <name evidence="2" type="ORF">C1H46_001698</name>
</gene>
<comment type="caution">
    <text evidence="2">The sequence shown here is derived from an EMBL/GenBank/DDBJ whole genome shotgun (WGS) entry which is preliminary data.</text>
</comment>
<keyword evidence="3" id="KW-1185">Reference proteome</keyword>